<dbReference type="STRING" id="1509407.A0A0L1J3W4"/>
<keyword evidence="3" id="KW-1185">Reference proteome</keyword>
<evidence type="ECO:0000256" key="1">
    <source>
        <dbReference type="SAM" id="SignalP"/>
    </source>
</evidence>
<evidence type="ECO:0000313" key="2">
    <source>
        <dbReference type="EMBL" id="KNG86128.1"/>
    </source>
</evidence>
<dbReference type="AlphaFoldDB" id="A0A0L1J3W4"/>
<accession>A0A0L1J3W4</accession>
<evidence type="ECO:0000313" key="3">
    <source>
        <dbReference type="Proteomes" id="UP000037505"/>
    </source>
</evidence>
<organism evidence="2 3">
    <name type="scientific">Aspergillus nomiae NRRL (strain ATCC 15546 / NRRL 13137 / CBS 260.88 / M93)</name>
    <dbReference type="NCBI Taxonomy" id="1509407"/>
    <lineage>
        <taxon>Eukaryota</taxon>
        <taxon>Fungi</taxon>
        <taxon>Dikarya</taxon>
        <taxon>Ascomycota</taxon>
        <taxon>Pezizomycotina</taxon>
        <taxon>Eurotiomycetes</taxon>
        <taxon>Eurotiomycetidae</taxon>
        <taxon>Eurotiales</taxon>
        <taxon>Aspergillaceae</taxon>
        <taxon>Aspergillus</taxon>
        <taxon>Aspergillus subgen. Circumdati</taxon>
    </lineage>
</organism>
<name>A0A0L1J3W4_ASPN3</name>
<dbReference type="EMBL" id="JNOM01000127">
    <property type="protein sequence ID" value="KNG86128.1"/>
    <property type="molecule type" value="Genomic_DNA"/>
</dbReference>
<dbReference type="OrthoDB" id="5426294at2759"/>
<feature type="chain" id="PRO_5005553325" description="LysM domain protein" evidence="1">
    <location>
        <begin position="23"/>
        <end position="266"/>
    </location>
</feature>
<dbReference type="RefSeq" id="XP_015407051.1">
    <property type="nucleotide sequence ID" value="XM_015550734.1"/>
</dbReference>
<feature type="signal peptide" evidence="1">
    <location>
        <begin position="1"/>
        <end position="22"/>
    </location>
</feature>
<evidence type="ECO:0008006" key="4">
    <source>
        <dbReference type="Google" id="ProtNLM"/>
    </source>
</evidence>
<reference evidence="2 3" key="1">
    <citation type="submission" date="2014-06" db="EMBL/GenBank/DDBJ databases">
        <title>The Genome of the Aflatoxigenic Filamentous Fungus Aspergillus nomius.</title>
        <authorList>
            <person name="Moore M.G."/>
            <person name="Shannon B.M."/>
            <person name="Brian M.M."/>
        </authorList>
    </citation>
    <scope>NUCLEOTIDE SEQUENCE [LARGE SCALE GENOMIC DNA]</scope>
    <source>
        <strain evidence="2 3">NRRL 13137</strain>
    </source>
</reference>
<protein>
    <recommendedName>
        <fullName evidence="4">LysM domain protein</fullName>
    </recommendedName>
</protein>
<proteinExistence type="predicted"/>
<comment type="caution">
    <text evidence="2">The sequence shown here is derived from an EMBL/GenBank/DDBJ whole genome shotgun (WGS) entry which is preliminary data.</text>
</comment>
<sequence length="266" mass="29093">MTTILLLIYLFTITTFLHPGWAQTNQRTPNNLCSTPGTHYCTHSSLHSPEILSCVTRTRAELRSCNVELARIIPKGYEEWALCYESSPAAGDAVCAFNGTGYTRKGATVAVPETGICEDEIDFVSLGEEVSSRLSYGLGSGSSPTIVSSLDAGWSSFRPVTTPGIGEVGESVQRNRKQRLCFERGRPRAVDPGDWNRVVTLLGSGSGWRSLGDGVGGSQETTRVGGGWLRLGWGWILLVLLRVRMSRFRLGAYRFGMVPRRLGFLL</sequence>
<dbReference type="Proteomes" id="UP000037505">
    <property type="component" value="Unassembled WGS sequence"/>
</dbReference>
<keyword evidence="1" id="KW-0732">Signal</keyword>
<dbReference type="GeneID" id="26807281"/>
<gene>
    <name evidence="2" type="ORF">ANOM_005477</name>
</gene>